<dbReference type="AlphaFoldDB" id="A0A2M9W9E9"/>
<dbReference type="Gene3D" id="3.40.50.1370">
    <property type="entry name" value="Aspartate/ornithine carbamoyltransferase"/>
    <property type="match status" value="2"/>
</dbReference>
<dbReference type="GO" id="GO:0016597">
    <property type="term" value="F:amino acid binding"/>
    <property type="evidence" value="ECO:0007669"/>
    <property type="project" value="InterPro"/>
</dbReference>
<evidence type="ECO:0000313" key="4">
    <source>
        <dbReference type="EMBL" id="PJZ04159.1"/>
    </source>
</evidence>
<proteinExistence type="predicted"/>
<dbReference type="GO" id="GO:0019240">
    <property type="term" value="P:citrulline biosynthetic process"/>
    <property type="evidence" value="ECO:0007669"/>
    <property type="project" value="TreeGrafter"/>
</dbReference>
<feature type="domain" description="Aspartate/ornithine carbamoyltransferase carbamoyl-P binding" evidence="3">
    <location>
        <begin position="5"/>
        <end position="140"/>
    </location>
</feature>
<dbReference type="GO" id="GO:0042450">
    <property type="term" value="P:L-arginine biosynthetic process via ornithine"/>
    <property type="evidence" value="ECO:0007669"/>
    <property type="project" value="TreeGrafter"/>
</dbReference>
<dbReference type="STRING" id="1076549.HA45_12055"/>
<dbReference type="OrthoDB" id="9802587at2"/>
<dbReference type="InterPro" id="IPR006132">
    <property type="entry name" value="Asp/Orn_carbamoyltranf_P-bd"/>
</dbReference>
<name>A0A2M9W9E9_9GAMM</name>
<dbReference type="PANTHER" id="PTHR45753:SF3">
    <property type="entry name" value="ORNITHINE TRANSCARBAMYLASE, MITOCHONDRIAL"/>
    <property type="match status" value="1"/>
</dbReference>
<sequence length="298" mass="33321">MNSVNLIRIDAMDPDTIEKISLRAIELSSCWQNRQMPETLYNARVGLIEELPGWRNPAAISLGGAAMGAHVTHLNAQLEGSESVEDLASFLENWFDIIAIRTPSLNKLQQFSAVTNMSVINLRTHSNHPCEILGDLTYIRHLRGGWDGIHVVVIGSDANILRSWIEAASVLPIKVTQIAPPELFVPYGDIIKNFNVTDDKSLIEMADVIVTDCWPSQVSNRLKSELEKYRVDKELLSSCDADTVFIPCPPVTRGKEVSSDAMLDKRCHVKKAKAYLLHVQNAAMEFLYKNHLNSTRET</sequence>
<dbReference type="InterPro" id="IPR006131">
    <property type="entry name" value="Asp_carbamoyltransf_Asp/Orn-bd"/>
</dbReference>
<protein>
    <submittedName>
        <fullName evidence="4">Ornithine carbamoyltransferase</fullName>
    </submittedName>
</protein>
<dbReference type="SUPFAM" id="SSF53671">
    <property type="entry name" value="Aspartate/ornithine carbamoyltransferase"/>
    <property type="match status" value="1"/>
</dbReference>
<dbReference type="Pfam" id="PF00185">
    <property type="entry name" value="OTCace"/>
    <property type="match status" value="1"/>
</dbReference>
<accession>A0A2M9W9E9</accession>
<comment type="caution">
    <text evidence="4">The sequence shown here is derived from an EMBL/GenBank/DDBJ whole genome shotgun (WGS) entry which is preliminary data.</text>
</comment>
<dbReference type="RefSeq" id="WP_100702979.1">
    <property type="nucleotide sequence ID" value="NZ_MLFP01000008.1"/>
</dbReference>
<evidence type="ECO:0000259" key="2">
    <source>
        <dbReference type="Pfam" id="PF00185"/>
    </source>
</evidence>
<organism evidence="4 5">
    <name type="scientific">Pantoea rodasii</name>
    <dbReference type="NCBI Taxonomy" id="1076549"/>
    <lineage>
        <taxon>Bacteria</taxon>
        <taxon>Pseudomonadati</taxon>
        <taxon>Pseudomonadota</taxon>
        <taxon>Gammaproteobacteria</taxon>
        <taxon>Enterobacterales</taxon>
        <taxon>Erwiniaceae</taxon>
        <taxon>Pantoea</taxon>
    </lineage>
</organism>
<reference evidence="4 5" key="1">
    <citation type="submission" date="2017-11" db="EMBL/GenBank/DDBJ databases">
        <title>The genome sequence of Pantoea rodasii DSM 26611.</title>
        <authorList>
            <person name="Gao J."/>
            <person name="Mao X."/>
            <person name="Sun J."/>
        </authorList>
    </citation>
    <scope>NUCLEOTIDE SEQUENCE [LARGE SCALE GENOMIC DNA]</scope>
    <source>
        <strain evidence="4 5">DSM 26611</strain>
    </source>
</reference>
<keyword evidence="5" id="KW-1185">Reference proteome</keyword>
<dbReference type="PANTHER" id="PTHR45753">
    <property type="entry name" value="ORNITHINE CARBAMOYLTRANSFERASE, MITOCHONDRIAL"/>
    <property type="match status" value="1"/>
</dbReference>
<keyword evidence="1 4" id="KW-0808">Transferase</keyword>
<evidence type="ECO:0000256" key="1">
    <source>
        <dbReference type="ARBA" id="ARBA00022679"/>
    </source>
</evidence>
<dbReference type="GO" id="GO:0004585">
    <property type="term" value="F:ornithine carbamoyltransferase activity"/>
    <property type="evidence" value="ECO:0007669"/>
    <property type="project" value="TreeGrafter"/>
</dbReference>
<dbReference type="Proteomes" id="UP000232062">
    <property type="component" value="Unassembled WGS sequence"/>
</dbReference>
<gene>
    <name evidence="4" type="ORF">PRCB_17995</name>
</gene>
<feature type="domain" description="Aspartate/ornithine carbamoyltransferase Asp/Orn-binding" evidence="2">
    <location>
        <begin position="147"/>
        <end position="286"/>
    </location>
</feature>
<dbReference type="EMBL" id="PIQI01000025">
    <property type="protein sequence ID" value="PJZ04159.1"/>
    <property type="molecule type" value="Genomic_DNA"/>
</dbReference>
<dbReference type="Pfam" id="PF02729">
    <property type="entry name" value="OTCace_N"/>
    <property type="match status" value="1"/>
</dbReference>
<dbReference type="InterPro" id="IPR036901">
    <property type="entry name" value="Asp/Orn_carbamoylTrfase_sf"/>
</dbReference>
<evidence type="ECO:0000259" key="3">
    <source>
        <dbReference type="Pfam" id="PF02729"/>
    </source>
</evidence>
<evidence type="ECO:0000313" key="5">
    <source>
        <dbReference type="Proteomes" id="UP000232062"/>
    </source>
</evidence>